<dbReference type="InterPro" id="IPR001387">
    <property type="entry name" value="Cro/C1-type_HTH"/>
</dbReference>
<sequence>MTLSDLARLSGVSKPHLDKIELGDRTPTLPIAYRISRALKRSIYDVFPEKW</sequence>
<dbReference type="GO" id="GO:0003677">
    <property type="term" value="F:DNA binding"/>
    <property type="evidence" value="ECO:0007669"/>
    <property type="project" value="InterPro"/>
</dbReference>
<dbReference type="CDD" id="cd00093">
    <property type="entry name" value="HTH_XRE"/>
    <property type="match status" value="1"/>
</dbReference>
<dbReference type="Gene3D" id="1.10.260.40">
    <property type="entry name" value="lambda repressor-like DNA-binding domains"/>
    <property type="match status" value="1"/>
</dbReference>
<evidence type="ECO:0000313" key="2">
    <source>
        <dbReference type="EMBL" id="MPM11456.1"/>
    </source>
</evidence>
<reference evidence="2" key="1">
    <citation type="submission" date="2019-08" db="EMBL/GenBank/DDBJ databases">
        <authorList>
            <person name="Kucharzyk K."/>
            <person name="Murdoch R.W."/>
            <person name="Higgins S."/>
            <person name="Loffler F."/>
        </authorList>
    </citation>
    <scope>NUCLEOTIDE SEQUENCE</scope>
</reference>
<dbReference type="EMBL" id="VSSQ01001832">
    <property type="protein sequence ID" value="MPM11456.1"/>
    <property type="molecule type" value="Genomic_DNA"/>
</dbReference>
<accession>A0A644X5N2</accession>
<organism evidence="2">
    <name type="scientific">bioreactor metagenome</name>
    <dbReference type="NCBI Taxonomy" id="1076179"/>
    <lineage>
        <taxon>unclassified sequences</taxon>
        <taxon>metagenomes</taxon>
        <taxon>ecological metagenomes</taxon>
    </lineage>
</organism>
<dbReference type="InterPro" id="IPR010982">
    <property type="entry name" value="Lambda_DNA-bd_dom_sf"/>
</dbReference>
<dbReference type="Pfam" id="PF01381">
    <property type="entry name" value="HTH_3"/>
    <property type="match status" value="1"/>
</dbReference>
<dbReference type="AlphaFoldDB" id="A0A644X5N2"/>
<evidence type="ECO:0000259" key="1">
    <source>
        <dbReference type="PROSITE" id="PS50943"/>
    </source>
</evidence>
<dbReference type="SUPFAM" id="SSF47413">
    <property type="entry name" value="lambda repressor-like DNA-binding domains"/>
    <property type="match status" value="1"/>
</dbReference>
<dbReference type="PROSITE" id="PS50943">
    <property type="entry name" value="HTH_CROC1"/>
    <property type="match status" value="1"/>
</dbReference>
<comment type="caution">
    <text evidence="2">The sequence shown here is derived from an EMBL/GenBank/DDBJ whole genome shotgun (WGS) entry which is preliminary data.</text>
</comment>
<feature type="domain" description="HTH cro/C1-type" evidence="1">
    <location>
        <begin position="1"/>
        <end position="46"/>
    </location>
</feature>
<gene>
    <name evidence="2" type="ORF">SDC9_57800</name>
</gene>
<protein>
    <recommendedName>
        <fullName evidence="1">HTH cro/C1-type domain-containing protein</fullName>
    </recommendedName>
</protein>
<proteinExistence type="predicted"/>
<name>A0A644X5N2_9ZZZZ</name>